<name>A0AAV7QP98_PLEWA</name>
<proteinExistence type="predicted"/>
<sequence>MDRVQAPELSCKAGFHRYPQKEFRRDWHQYCVANAAAELKLCPRSSRLCLFPAFLLSDRNEQNTGKDRAHLDEEKLQAVGRKKLDIRGCLSSILHWKNLKSGTRFKS</sequence>
<gene>
    <name evidence="1" type="ORF">NDU88_008688</name>
</gene>
<accession>A0AAV7QP98</accession>
<keyword evidence="2" id="KW-1185">Reference proteome</keyword>
<protein>
    <submittedName>
        <fullName evidence="1">Uncharacterized protein</fullName>
    </submittedName>
</protein>
<evidence type="ECO:0000313" key="1">
    <source>
        <dbReference type="EMBL" id="KAJ1142362.1"/>
    </source>
</evidence>
<comment type="caution">
    <text evidence="1">The sequence shown here is derived from an EMBL/GenBank/DDBJ whole genome shotgun (WGS) entry which is preliminary data.</text>
</comment>
<dbReference type="EMBL" id="JANPWB010000010">
    <property type="protein sequence ID" value="KAJ1142362.1"/>
    <property type="molecule type" value="Genomic_DNA"/>
</dbReference>
<dbReference type="AlphaFoldDB" id="A0AAV7QP98"/>
<organism evidence="1 2">
    <name type="scientific">Pleurodeles waltl</name>
    <name type="common">Iberian ribbed newt</name>
    <dbReference type="NCBI Taxonomy" id="8319"/>
    <lineage>
        <taxon>Eukaryota</taxon>
        <taxon>Metazoa</taxon>
        <taxon>Chordata</taxon>
        <taxon>Craniata</taxon>
        <taxon>Vertebrata</taxon>
        <taxon>Euteleostomi</taxon>
        <taxon>Amphibia</taxon>
        <taxon>Batrachia</taxon>
        <taxon>Caudata</taxon>
        <taxon>Salamandroidea</taxon>
        <taxon>Salamandridae</taxon>
        <taxon>Pleurodelinae</taxon>
        <taxon>Pleurodeles</taxon>
    </lineage>
</organism>
<dbReference type="Proteomes" id="UP001066276">
    <property type="component" value="Chromosome 6"/>
</dbReference>
<reference evidence="1" key="1">
    <citation type="journal article" date="2022" name="bioRxiv">
        <title>Sequencing and chromosome-scale assembly of the giantPleurodeles waltlgenome.</title>
        <authorList>
            <person name="Brown T."/>
            <person name="Elewa A."/>
            <person name="Iarovenko S."/>
            <person name="Subramanian E."/>
            <person name="Araus A.J."/>
            <person name="Petzold A."/>
            <person name="Susuki M."/>
            <person name="Suzuki K.-i.T."/>
            <person name="Hayashi T."/>
            <person name="Toyoda A."/>
            <person name="Oliveira C."/>
            <person name="Osipova E."/>
            <person name="Leigh N.D."/>
            <person name="Simon A."/>
            <person name="Yun M.H."/>
        </authorList>
    </citation>
    <scope>NUCLEOTIDE SEQUENCE</scope>
    <source>
        <strain evidence="1">20211129_DDA</strain>
        <tissue evidence="1">Liver</tissue>
    </source>
</reference>
<evidence type="ECO:0000313" key="2">
    <source>
        <dbReference type="Proteomes" id="UP001066276"/>
    </source>
</evidence>